<evidence type="ECO:0000256" key="9">
    <source>
        <dbReference type="SAM" id="SignalP"/>
    </source>
</evidence>
<evidence type="ECO:0000256" key="8">
    <source>
        <dbReference type="PROSITE-ProRule" id="PRU00090"/>
    </source>
</evidence>
<evidence type="ECO:0000259" key="10">
    <source>
        <dbReference type="PROSITE" id="PS50038"/>
    </source>
</evidence>
<dbReference type="InterPro" id="IPR015526">
    <property type="entry name" value="Frizzled/SFRP"/>
</dbReference>
<dbReference type="InterPro" id="IPR036790">
    <property type="entry name" value="Frizzled_dom_sf"/>
</dbReference>
<evidence type="ECO:0000256" key="2">
    <source>
        <dbReference type="ARBA" id="ARBA00010054"/>
    </source>
</evidence>
<keyword evidence="4" id="KW-0964">Secreted</keyword>
<comment type="similarity">
    <text evidence="2">Belongs to the secreted frizzled-related protein (sFRP) family.</text>
</comment>
<feature type="signal peptide" evidence="9">
    <location>
        <begin position="1"/>
        <end position="22"/>
    </location>
</feature>
<dbReference type="EMBL" id="KT989653">
    <property type="protein sequence ID" value="ALS30892.1"/>
    <property type="molecule type" value="mRNA"/>
</dbReference>
<dbReference type="CDD" id="cd07066">
    <property type="entry name" value="CRD_FZ"/>
    <property type="match status" value="1"/>
</dbReference>
<dbReference type="GO" id="GO:0030154">
    <property type="term" value="P:cell differentiation"/>
    <property type="evidence" value="ECO:0007669"/>
    <property type="project" value="UniProtKB-KW"/>
</dbReference>
<evidence type="ECO:0000259" key="11">
    <source>
        <dbReference type="PROSITE" id="PS50189"/>
    </source>
</evidence>
<evidence type="ECO:0000256" key="6">
    <source>
        <dbReference type="ARBA" id="ARBA00022782"/>
    </source>
</evidence>
<dbReference type="Gene3D" id="2.40.50.120">
    <property type="match status" value="1"/>
</dbReference>
<protein>
    <submittedName>
        <fullName evidence="12">SFRP3/4</fullName>
    </submittedName>
</protein>
<evidence type="ECO:0000256" key="1">
    <source>
        <dbReference type="ARBA" id="ARBA00004613"/>
    </source>
</evidence>
<dbReference type="Gene3D" id="1.10.2000.10">
    <property type="entry name" value="Frizzled cysteine-rich domain"/>
    <property type="match status" value="1"/>
</dbReference>
<dbReference type="GO" id="GO:0035567">
    <property type="term" value="P:non-canonical Wnt signaling pathway"/>
    <property type="evidence" value="ECO:0007669"/>
    <property type="project" value="TreeGrafter"/>
</dbReference>
<proteinExistence type="evidence at transcript level"/>
<feature type="domain" description="FZ" evidence="10">
    <location>
        <begin position="28"/>
        <end position="141"/>
    </location>
</feature>
<evidence type="ECO:0000256" key="5">
    <source>
        <dbReference type="ARBA" id="ARBA00022687"/>
    </source>
</evidence>
<evidence type="ECO:0000313" key="13">
    <source>
        <dbReference type="EMBL" id="ANS60424.1"/>
    </source>
</evidence>
<dbReference type="InterPro" id="IPR008993">
    <property type="entry name" value="TIMP-like_OB-fold"/>
</dbReference>
<sequence length="313" mass="36397">MLNNKLVLFGVFLLQMSMATTSKNAISVYEQTCHEMPYDACSSMSWKKAQMPSLVPALPNVEFQRLFGALLDSECSRHVRFLLCMTYAPPCSGNSTQTLCRDSCESVRRDCDGALRIRNLAWPSELACEKFPHKRSSCINKKALKKVNKHSRGYGRNSFKQLRVVPRLPNCTCGDKVKLRKGVYLANKFDYVIRGYYISAQHISGGIKRGPLVLKMRVNQVLKQSKVRIPENGDITLWVEEGCVCPRLRKKYEYLILCYERENRLLYNTGCMAVKWRKVWASRVKKWENILEKRQRRKKRRRQARMRLLRDAS</sequence>
<feature type="disulfide bond" evidence="8">
    <location>
        <begin position="104"/>
        <end position="128"/>
    </location>
</feature>
<dbReference type="SMART" id="SM00063">
    <property type="entry name" value="FRI"/>
    <property type="match status" value="1"/>
</dbReference>
<evidence type="ECO:0000313" key="12">
    <source>
        <dbReference type="EMBL" id="ALS30892.1"/>
    </source>
</evidence>
<keyword evidence="5" id="KW-0879">Wnt signaling pathway</keyword>
<dbReference type="GO" id="GO:0005886">
    <property type="term" value="C:plasma membrane"/>
    <property type="evidence" value="ECO:0007669"/>
    <property type="project" value="TreeGrafter"/>
</dbReference>
<dbReference type="InterPro" id="IPR018933">
    <property type="entry name" value="Netrin_module_non-TIMP"/>
</dbReference>
<dbReference type="PROSITE" id="PS50189">
    <property type="entry name" value="NTR"/>
    <property type="match status" value="1"/>
</dbReference>
<dbReference type="InterPro" id="IPR001134">
    <property type="entry name" value="Netrin_domain"/>
</dbReference>
<reference evidence="13" key="3">
    <citation type="submission" date="2016-08" db="EMBL/GenBank/DDBJ databases">
        <title>Beta-catenin controls segment polarity in the annelid Platynereis.</title>
        <authorList>
            <person name="Simon F."/>
        </authorList>
    </citation>
    <scope>NUCLEOTIDE SEQUENCE</scope>
</reference>
<dbReference type="GO" id="GO:0042813">
    <property type="term" value="F:Wnt receptor activity"/>
    <property type="evidence" value="ECO:0007669"/>
    <property type="project" value="TreeGrafter"/>
</dbReference>
<keyword evidence="7 8" id="KW-1015">Disulfide bond</keyword>
<evidence type="ECO:0000256" key="4">
    <source>
        <dbReference type="ARBA" id="ARBA00022525"/>
    </source>
</evidence>
<dbReference type="EMBL" id="KT266533">
    <property type="protein sequence ID" value="ANS60424.1"/>
    <property type="molecule type" value="mRNA"/>
</dbReference>
<keyword evidence="9" id="KW-0732">Signal</keyword>
<dbReference type="SUPFAM" id="SSF50242">
    <property type="entry name" value="TIMP-like"/>
    <property type="match status" value="1"/>
</dbReference>
<dbReference type="PROSITE" id="PS50038">
    <property type="entry name" value="FZ"/>
    <property type="match status" value="1"/>
</dbReference>
<dbReference type="GO" id="GO:0060070">
    <property type="term" value="P:canonical Wnt signaling pathway"/>
    <property type="evidence" value="ECO:0007669"/>
    <property type="project" value="TreeGrafter"/>
</dbReference>
<evidence type="ECO:0000256" key="3">
    <source>
        <dbReference type="ARBA" id="ARBA00022473"/>
    </source>
</evidence>
<dbReference type="GO" id="GO:0017147">
    <property type="term" value="F:Wnt-protein binding"/>
    <property type="evidence" value="ECO:0007669"/>
    <property type="project" value="TreeGrafter"/>
</dbReference>
<organism evidence="12">
    <name type="scientific">Platynereis dumerilii</name>
    <name type="common">Dumeril's clam worm</name>
    <dbReference type="NCBI Taxonomy" id="6359"/>
    <lineage>
        <taxon>Eukaryota</taxon>
        <taxon>Metazoa</taxon>
        <taxon>Spiralia</taxon>
        <taxon>Lophotrochozoa</taxon>
        <taxon>Annelida</taxon>
        <taxon>Polychaeta</taxon>
        <taxon>Errantia</taxon>
        <taxon>Phyllodocida</taxon>
        <taxon>Nereididae</taxon>
        <taxon>Platynereis</taxon>
    </lineage>
</organism>
<feature type="domain" description="NTR" evidence="11">
    <location>
        <begin position="171"/>
        <end position="304"/>
    </location>
</feature>
<feature type="chain" id="PRO_5014241019" evidence="9">
    <location>
        <begin position="23"/>
        <end position="313"/>
    </location>
</feature>
<reference evidence="12" key="1">
    <citation type="journal article" date="2015" name="Evodevo">
        <title>Structure, phylogeny, and expression of the frizzled-related gene family in the lophotrochozoan annelid Platynereis dumerilii.</title>
        <authorList>
            <person name="Bastin B.R."/>
            <person name="Chou H.C."/>
            <person name="Pruitt M.M."/>
            <person name="Schneider S.Q."/>
        </authorList>
    </citation>
    <scope>NUCLEOTIDE SEQUENCE</scope>
</reference>
<keyword evidence="3" id="KW-0217">Developmental protein</keyword>
<dbReference type="GO" id="GO:0005576">
    <property type="term" value="C:extracellular region"/>
    <property type="evidence" value="ECO:0007669"/>
    <property type="project" value="UniProtKB-SubCell"/>
</dbReference>
<dbReference type="Pfam" id="PF01759">
    <property type="entry name" value="NTR"/>
    <property type="match status" value="1"/>
</dbReference>
<dbReference type="AlphaFoldDB" id="A0A0U2UYM6"/>
<dbReference type="Pfam" id="PF01392">
    <property type="entry name" value="Fz"/>
    <property type="match status" value="1"/>
</dbReference>
<dbReference type="InterPro" id="IPR020067">
    <property type="entry name" value="Frizzled_dom"/>
</dbReference>
<evidence type="ECO:0000256" key="7">
    <source>
        <dbReference type="ARBA" id="ARBA00023157"/>
    </source>
</evidence>
<comment type="subcellular location">
    <subcellularLocation>
        <location evidence="1">Secreted</location>
    </subcellularLocation>
</comment>
<name>A0A0U2UYM6_PLADU</name>
<reference evidence="13" key="2">
    <citation type="submission" date="2015-07" db="EMBL/GenBank/DDBJ databases">
        <authorList>
            <person name="Noorani M."/>
        </authorList>
    </citation>
    <scope>NUCLEOTIDE SEQUENCE</scope>
</reference>
<comment type="caution">
    <text evidence="8">Lacks conserved residue(s) required for the propagation of feature annotation.</text>
</comment>
<dbReference type="SUPFAM" id="SSF63501">
    <property type="entry name" value="Frizzled cysteine-rich domain"/>
    <property type="match status" value="1"/>
</dbReference>
<dbReference type="PANTHER" id="PTHR11309">
    <property type="entry name" value="FRIZZLED"/>
    <property type="match status" value="1"/>
</dbReference>
<accession>A0A0U2UYM6</accession>
<keyword evidence="6" id="KW-0221">Differentiation</keyword>